<dbReference type="AlphaFoldDB" id="A0A014N1C8"/>
<accession>A0A014N1C8</accession>
<organism evidence="1 2">
    <name type="scientific">Metarhizium robertsii</name>
    <dbReference type="NCBI Taxonomy" id="568076"/>
    <lineage>
        <taxon>Eukaryota</taxon>
        <taxon>Fungi</taxon>
        <taxon>Dikarya</taxon>
        <taxon>Ascomycota</taxon>
        <taxon>Pezizomycotina</taxon>
        <taxon>Sordariomycetes</taxon>
        <taxon>Hypocreomycetidae</taxon>
        <taxon>Hypocreales</taxon>
        <taxon>Clavicipitaceae</taxon>
        <taxon>Metarhizium</taxon>
    </lineage>
</organism>
<dbReference type="HOGENOM" id="CLU_1652571_0_0_1"/>
<protein>
    <submittedName>
        <fullName evidence="1">Uncharacterized protein</fullName>
    </submittedName>
</protein>
<dbReference type="EMBL" id="JELW01000020">
    <property type="protein sequence ID" value="EXU99299.1"/>
    <property type="molecule type" value="Genomic_DNA"/>
</dbReference>
<proteinExistence type="predicted"/>
<evidence type="ECO:0000313" key="2">
    <source>
        <dbReference type="Proteomes" id="UP000030151"/>
    </source>
</evidence>
<sequence>MQVYPTLEGQLDDNTMASSNRRAWPFALKWPAQEIRPSRPPGGSFRTDKASLLSVQVDAVLVGYILDWSGTALRYVLDNQLNPVYLEDTKFYGAGEGSTEHSGFPNRITDKACRAEEFMAPYKNLETVNKPLVFETNDNTGRRIKGRTSLQTWRQSVLHE</sequence>
<reference evidence="1 2" key="1">
    <citation type="submission" date="2014-02" db="EMBL/GenBank/DDBJ databases">
        <title>The genome sequence of the entomopathogenic fungus Metarhizium robertsii ARSEF 2575.</title>
        <authorList>
            <person name="Giuliano Garisto Donzelli B."/>
            <person name="Roe B.A."/>
            <person name="Macmil S.L."/>
            <person name="Krasnoff S.B."/>
            <person name="Gibson D.M."/>
        </authorList>
    </citation>
    <scope>NUCLEOTIDE SEQUENCE [LARGE SCALE GENOMIC DNA]</scope>
    <source>
        <strain evidence="1 2">ARSEF 2575</strain>
    </source>
</reference>
<gene>
    <name evidence="1" type="ORF">X797_007729</name>
</gene>
<comment type="caution">
    <text evidence="1">The sequence shown here is derived from an EMBL/GenBank/DDBJ whole genome shotgun (WGS) entry which is preliminary data.</text>
</comment>
<evidence type="ECO:0000313" key="1">
    <source>
        <dbReference type="EMBL" id="EXU99299.1"/>
    </source>
</evidence>
<dbReference type="Proteomes" id="UP000030151">
    <property type="component" value="Unassembled WGS sequence"/>
</dbReference>
<name>A0A014N1C8_9HYPO</name>